<name>A0A846U0F1_9MOLU</name>
<dbReference type="EMBL" id="JAAVVK010000001">
    <property type="protein sequence ID" value="NKE38316.1"/>
    <property type="molecule type" value="Genomic_DNA"/>
</dbReference>
<reference evidence="2 3" key="1">
    <citation type="submission" date="2020-04" db="EMBL/GenBank/DDBJ databases">
        <title>Complete genome sequence of Spiroplasma platyhelix ATCC 51748, an insect isolate.</title>
        <authorList>
            <person name="Green E.A."/>
            <person name="Klassen J.L."/>
        </authorList>
    </citation>
    <scope>NUCLEOTIDE SEQUENCE [LARGE SCALE GENOMIC DNA]</scope>
    <source>
        <strain evidence="2 3">PALS-1</strain>
    </source>
</reference>
<protein>
    <recommendedName>
        <fullName evidence="4">Transmembrane protein</fullName>
    </recommendedName>
</protein>
<comment type="caution">
    <text evidence="2">The sequence shown here is derived from an EMBL/GenBank/DDBJ whole genome shotgun (WGS) entry which is preliminary data.</text>
</comment>
<keyword evidence="1" id="KW-1133">Transmembrane helix</keyword>
<feature type="transmembrane region" description="Helical" evidence="1">
    <location>
        <begin position="52"/>
        <end position="68"/>
    </location>
</feature>
<dbReference type="Proteomes" id="UP000584587">
    <property type="component" value="Unassembled WGS sequence"/>
</dbReference>
<accession>A0A846U0F1</accession>
<evidence type="ECO:0008006" key="4">
    <source>
        <dbReference type="Google" id="ProtNLM"/>
    </source>
</evidence>
<keyword evidence="1" id="KW-0812">Transmembrane</keyword>
<evidence type="ECO:0000313" key="3">
    <source>
        <dbReference type="Proteomes" id="UP000584587"/>
    </source>
</evidence>
<feature type="transmembrane region" description="Helical" evidence="1">
    <location>
        <begin position="74"/>
        <end position="96"/>
    </location>
</feature>
<evidence type="ECO:0000313" key="2">
    <source>
        <dbReference type="EMBL" id="NKE38316.1"/>
    </source>
</evidence>
<feature type="transmembrane region" description="Helical" evidence="1">
    <location>
        <begin position="141"/>
        <end position="160"/>
    </location>
</feature>
<keyword evidence="1" id="KW-0472">Membrane</keyword>
<organism evidence="2 3">
    <name type="scientific">Spiroplasma platyhelix PALS-1</name>
    <dbReference type="NCBI Taxonomy" id="1276218"/>
    <lineage>
        <taxon>Bacteria</taxon>
        <taxon>Bacillati</taxon>
        <taxon>Mycoplasmatota</taxon>
        <taxon>Mollicutes</taxon>
        <taxon>Entomoplasmatales</taxon>
        <taxon>Spiroplasmataceae</taxon>
        <taxon>Spiroplasma</taxon>
    </lineage>
</organism>
<dbReference type="RefSeq" id="WP_168104788.1">
    <property type="nucleotide sequence ID" value="NZ_CP051215.1"/>
</dbReference>
<proteinExistence type="predicted"/>
<dbReference type="AlphaFoldDB" id="A0A846U0F1"/>
<sequence>MITSLNNLTQFIALLILPLTILILSTKIKFYFNDSVAKRNKKINNSEANNLTLEKLTIIIFQFIILFLNQKTNLITNVAFGLILPLHIIICFSFLIKSNEKIKIWNNLFNIKFIILITIIASQLLFVSWQFQNIVFSSNNHFIWIIMFYSTFCFMSFKVGNQALLITKYLILNSYRILICKQNDNFYFNQKKIFNLYSKTEAITTLWNFENLKNTKEMNLTNPNEKSQKIVKNNWILFLIGCNNLLCKNIIKTQKIFINGWKISITE</sequence>
<feature type="transmembrane region" description="Helical" evidence="1">
    <location>
        <begin position="108"/>
        <end position="129"/>
    </location>
</feature>
<evidence type="ECO:0000256" key="1">
    <source>
        <dbReference type="SAM" id="Phobius"/>
    </source>
</evidence>
<keyword evidence="3" id="KW-1185">Reference proteome</keyword>
<gene>
    <name evidence="2" type="ORF">HER12_00910</name>
</gene>
<feature type="transmembrane region" description="Helical" evidence="1">
    <location>
        <begin position="12"/>
        <end position="32"/>
    </location>
</feature>